<reference evidence="2" key="1">
    <citation type="submission" date="2022-11" db="EMBL/GenBank/DDBJ databases">
        <title>Minimal conservation of predation-associated metabolite biosynthetic gene clusters underscores biosynthetic potential of Myxococcota including descriptions for ten novel species: Archangium lansinium sp. nov., Myxococcus landrumus sp. nov., Nannocystis bai.</title>
        <authorList>
            <person name="Ahearne A."/>
            <person name="Stevens C."/>
            <person name="Phillips K."/>
        </authorList>
    </citation>
    <scope>NUCLEOTIDE SEQUENCE</scope>
    <source>
        <strain evidence="2">Na p29</strain>
    </source>
</reference>
<protein>
    <submittedName>
        <fullName evidence="2">Uncharacterized protein</fullName>
    </submittedName>
</protein>
<gene>
    <name evidence="2" type="ORF">OV079_49485</name>
</gene>
<feature type="region of interest" description="Disordered" evidence="1">
    <location>
        <begin position="26"/>
        <end position="104"/>
    </location>
</feature>
<dbReference type="RefSeq" id="WP_267777367.1">
    <property type="nucleotide sequence ID" value="NZ_JAPNKE010000002.1"/>
</dbReference>
<name>A0A9X3EZY8_9BACT</name>
<evidence type="ECO:0000256" key="1">
    <source>
        <dbReference type="SAM" id="MobiDB-lite"/>
    </source>
</evidence>
<evidence type="ECO:0000313" key="2">
    <source>
        <dbReference type="EMBL" id="MCY1013433.1"/>
    </source>
</evidence>
<dbReference type="Proteomes" id="UP001150924">
    <property type="component" value="Unassembled WGS sequence"/>
</dbReference>
<comment type="caution">
    <text evidence="2">The sequence shown here is derived from an EMBL/GenBank/DDBJ whole genome shotgun (WGS) entry which is preliminary data.</text>
</comment>
<keyword evidence="3" id="KW-1185">Reference proteome</keyword>
<feature type="compositionally biased region" description="Low complexity" evidence="1">
    <location>
        <begin position="30"/>
        <end position="87"/>
    </location>
</feature>
<accession>A0A9X3EZY8</accession>
<sequence length="521" mass="56063">MTTGTMVRAGCWVLGLVAACNGGGGGGTGTASDGATSTTVASTSAGGETSSDVTSSSGGSESSGNVTTGVPTTSTTDGGETTTSSTGVPGLDCDGGPDGWGAGDDVGMLDGDAWTPGRDGDGRVNCVSWQTVPLGRWVRVVGTRLDALDAEVKAAIPGWSDRGNEDWHGVLADWVGMAWDTRKGTERGWVTVGGGHDGSSNDGVYRLDLRDMKWNIERMPSDSSKWPDSYSANFTNFNPAVAYYENNPENPEGVYSDEFFDPDDPEISSRTPTSRHTYGSTVFVPELGNAGKILMGCRRYWEYDVETATWALPKFPFDAAANYSGETGYTGENMNGWWNAAEGRYYVSATQNYNQSQTWSVLAGGTDFRWEGGYPTGGWTALSTAQDQRGQTLHSLVYEGGRPHQLLVTDIDTREVVSHDLAYGPSTDGLMFDPQGGSDGGTLAHVAETGQYLTNFYPVGEGMLWAWIDEATWTLERAQIEGDYPTEVNFNTETKLEYFPEMHAIVWVNVGEEDIRLIRLQ</sequence>
<dbReference type="EMBL" id="JAPNKE010000002">
    <property type="protein sequence ID" value="MCY1013433.1"/>
    <property type="molecule type" value="Genomic_DNA"/>
</dbReference>
<evidence type="ECO:0000313" key="3">
    <source>
        <dbReference type="Proteomes" id="UP001150924"/>
    </source>
</evidence>
<proteinExistence type="predicted"/>
<dbReference type="AlphaFoldDB" id="A0A9X3EZY8"/>
<organism evidence="2 3">
    <name type="scientific">Nannocystis pusilla</name>
    <dbReference type="NCBI Taxonomy" id="889268"/>
    <lineage>
        <taxon>Bacteria</taxon>
        <taxon>Pseudomonadati</taxon>
        <taxon>Myxococcota</taxon>
        <taxon>Polyangia</taxon>
        <taxon>Nannocystales</taxon>
        <taxon>Nannocystaceae</taxon>
        <taxon>Nannocystis</taxon>
    </lineage>
</organism>